<dbReference type="EMBL" id="JAAYEE010000135">
    <property type="protein sequence ID" value="NLW35488.1"/>
    <property type="molecule type" value="Genomic_DNA"/>
</dbReference>
<feature type="region of interest" description="Disordered" evidence="1">
    <location>
        <begin position="1"/>
        <end position="52"/>
    </location>
</feature>
<reference evidence="2" key="2">
    <citation type="submission" date="2020-01" db="EMBL/GenBank/DDBJ databases">
        <authorList>
            <person name="Campanaro S."/>
        </authorList>
    </citation>
    <scope>NUCLEOTIDE SEQUENCE</scope>
    <source>
        <strain evidence="2">AS06rmzACSIP_7</strain>
    </source>
</reference>
<evidence type="ECO:0000313" key="2">
    <source>
        <dbReference type="EMBL" id="NLW35488.1"/>
    </source>
</evidence>
<name>A0A971M3R4_9BACT</name>
<dbReference type="AlphaFoldDB" id="A0A971M3R4"/>
<organism evidence="2 3">
    <name type="scientific">Syntrophorhabdus aromaticivorans</name>
    <dbReference type="NCBI Taxonomy" id="328301"/>
    <lineage>
        <taxon>Bacteria</taxon>
        <taxon>Pseudomonadati</taxon>
        <taxon>Thermodesulfobacteriota</taxon>
        <taxon>Syntrophorhabdia</taxon>
        <taxon>Syntrophorhabdales</taxon>
        <taxon>Syntrophorhabdaceae</taxon>
        <taxon>Syntrophorhabdus</taxon>
    </lineage>
</organism>
<evidence type="ECO:0000313" key="3">
    <source>
        <dbReference type="Proteomes" id="UP000777265"/>
    </source>
</evidence>
<protein>
    <submittedName>
        <fullName evidence="2">Uncharacterized protein</fullName>
    </submittedName>
</protein>
<proteinExistence type="predicted"/>
<evidence type="ECO:0000256" key="1">
    <source>
        <dbReference type="SAM" id="MobiDB-lite"/>
    </source>
</evidence>
<accession>A0A971M3R4</accession>
<gene>
    <name evidence="2" type="ORF">GXY80_08425</name>
</gene>
<comment type="caution">
    <text evidence="2">The sequence shown here is derived from an EMBL/GenBank/DDBJ whole genome shotgun (WGS) entry which is preliminary data.</text>
</comment>
<feature type="compositionally biased region" description="Basic and acidic residues" evidence="1">
    <location>
        <begin position="1"/>
        <end position="30"/>
    </location>
</feature>
<reference evidence="2" key="1">
    <citation type="journal article" date="2020" name="Biotechnol. Biofuels">
        <title>New insights from the biogas microbiome by comprehensive genome-resolved metagenomics of nearly 1600 species originating from multiple anaerobic digesters.</title>
        <authorList>
            <person name="Campanaro S."/>
            <person name="Treu L."/>
            <person name="Rodriguez-R L.M."/>
            <person name="Kovalovszki A."/>
            <person name="Ziels R.M."/>
            <person name="Maus I."/>
            <person name="Zhu X."/>
            <person name="Kougias P.G."/>
            <person name="Basile A."/>
            <person name="Luo G."/>
            <person name="Schluter A."/>
            <person name="Konstantinidis K.T."/>
            <person name="Angelidaki I."/>
        </authorList>
    </citation>
    <scope>NUCLEOTIDE SEQUENCE</scope>
    <source>
        <strain evidence="2">AS06rmzACSIP_7</strain>
    </source>
</reference>
<dbReference type="Proteomes" id="UP000777265">
    <property type="component" value="Unassembled WGS sequence"/>
</dbReference>
<sequence length="52" mass="5905">MKRARGDVDVVDTPEKDEVKDHESNQDAAREKRRIPKGKPEGYGTTQPKNLL</sequence>